<gene>
    <name evidence="1" type="ORF">DPMN_016376</name>
</gene>
<accession>A0A9D4S5G4</accession>
<keyword evidence="2" id="KW-1185">Reference proteome</keyword>
<sequence>MRRPLDEEAMQMLDFRPNPRLFAITLEEDEETHEEDMGRLFTGESVSHKKWGLGAHRNRLDAREKAELAAEINTLEEGGKYLRTAIAVSRLVTTPCLKIPSYLCTTPVGFARPNIDTQPLLQVKTFSCRLCHIPPYPHIYPIPPLDVRNGSCHGEEQIARRFLGGAVRSPIKPRNIPPHTNHACTGAHLEEKLRRPYP</sequence>
<reference evidence="1" key="1">
    <citation type="journal article" date="2019" name="bioRxiv">
        <title>The Genome of the Zebra Mussel, Dreissena polymorpha: A Resource for Invasive Species Research.</title>
        <authorList>
            <person name="McCartney M.A."/>
            <person name="Auch B."/>
            <person name="Kono T."/>
            <person name="Mallez S."/>
            <person name="Zhang Y."/>
            <person name="Obille A."/>
            <person name="Becker A."/>
            <person name="Abrahante J.E."/>
            <person name="Garbe J."/>
            <person name="Badalamenti J.P."/>
            <person name="Herman A."/>
            <person name="Mangelson H."/>
            <person name="Liachko I."/>
            <person name="Sullivan S."/>
            <person name="Sone E.D."/>
            <person name="Koren S."/>
            <person name="Silverstein K.A.T."/>
            <person name="Beckman K.B."/>
            <person name="Gohl D.M."/>
        </authorList>
    </citation>
    <scope>NUCLEOTIDE SEQUENCE</scope>
    <source>
        <strain evidence="1">Duluth1</strain>
        <tissue evidence="1">Whole animal</tissue>
    </source>
</reference>
<dbReference type="AlphaFoldDB" id="A0A9D4S5G4"/>
<evidence type="ECO:0000313" key="2">
    <source>
        <dbReference type="Proteomes" id="UP000828390"/>
    </source>
</evidence>
<protein>
    <submittedName>
        <fullName evidence="1">Uncharacterized protein</fullName>
    </submittedName>
</protein>
<evidence type="ECO:0000313" key="1">
    <source>
        <dbReference type="EMBL" id="KAH3892261.1"/>
    </source>
</evidence>
<proteinExistence type="predicted"/>
<comment type="caution">
    <text evidence="1">The sequence shown here is derived from an EMBL/GenBank/DDBJ whole genome shotgun (WGS) entry which is preliminary data.</text>
</comment>
<reference evidence="1" key="2">
    <citation type="submission" date="2020-11" db="EMBL/GenBank/DDBJ databases">
        <authorList>
            <person name="McCartney M.A."/>
            <person name="Auch B."/>
            <person name="Kono T."/>
            <person name="Mallez S."/>
            <person name="Becker A."/>
            <person name="Gohl D.M."/>
            <person name="Silverstein K.A.T."/>
            <person name="Koren S."/>
            <person name="Bechman K.B."/>
            <person name="Herman A."/>
            <person name="Abrahante J.E."/>
            <person name="Garbe J."/>
        </authorList>
    </citation>
    <scope>NUCLEOTIDE SEQUENCE</scope>
    <source>
        <strain evidence="1">Duluth1</strain>
        <tissue evidence="1">Whole animal</tissue>
    </source>
</reference>
<name>A0A9D4S5G4_DREPO</name>
<dbReference type="Proteomes" id="UP000828390">
    <property type="component" value="Unassembled WGS sequence"/>
</dbReference>
<organism evidence="1 2">
    <name type="scientific">Dreissena polymorpha</name>
    <name type="common">Zebra mussel</name>
    <name type="synonym">Mytilus polymorpha</name>
    <dbReference type="NCBI Taxonomy" id="45954"/>
    <lineage>
        <taxon>Eukaryota</taxon>
        <taxon>Metazoa</taxon>
        <taxon>Spiralia</taxon>
        <taxon>Lophotrochozoa</taxon>
        <taxon>Mollusca</taxon>
        <taxon>Bivalvia</taxon>
        <taxon>Autobranchia</taxon>
        <taxon>Heteroconchia</taxon>
        <taxon>Euheterodonta</taxon>
        <taxon>Imparidentia</taxon>
        <taxon>Neoheterodontei</taxon>
        <taxon>Myida</taxon>
        <taxon>Dreissenoidea</taxon>
        <taxon>Dreissenidae</taxon>
        <taxon>Dreissena</taxon>
    </lineage>
</organism>
<dbReference type="EMBL" id="JAIWYP010000001">
    <property type="protein sequence ID" value="KAH3892261.1"/>
    <property type="molecule type" value="Genomic_DNA"/>
</dbReference>